<evidence type="ECO:0000313" key="2">
    <source>
        <dbReference type="Proteomes" id="UP000244384"/>
    </source>
</evidence>
<reference evidence="2" key="1">
    <citation type="submission" date="2018-01" db="EMBL/GenBank/DDBJ databases">
        <authorList>
            <person name="Li J."/>
        </authorList>
    </citation>
    <scope>NUCLEOTIDE SEQUENCE [LARGE SCALE GENOMIC DNA]</scope>
    <source>
        <strain evidence="2">592</strain>
    </source>
</reference>
<dbReference type="NCBIfam" id="NF040618">
    <property type="entry name" value="PPA1309_fam"/>
    <property type="match status" value="1"/>
</dbReference>
<proteinExistence type="predicted"/>
<keyword evidence="2" id="KW-1185">Reference proteome</keyword>
<dbReference type="EMBL" id="CP026952">
    <property type="protein sequence ID" value="AWB94185.1"/>
    <property type="molecule type" value="Genomic_DNA"/>
</dbReference>
<dbReference type="Proteomes" id="UP000244384">
    <property type="component" value="Chromosome"/>
</dbReference>
<dbReference type="KEGG" id="aez:C3E78_13520"/>
<dbReference type="AlphaFoldDB" id="A0A2S0WS61"/>
<name>A0A2S0WS61_9ACTN</name>
<gene>
    <name evidence="1" type="ORF">C3E78_13520</name>
</gene>
<protein>
    <submittedName>
        <fullName evidence="1">Uncharacterized protein</fullName>
    </submittedName>
</protein>
<sequence>MPDSPLRQAALEVESHVGSQGWDQPPRLFALVPTADLIAAEPGLADQLSDDPDSITPIEQELPEGRELEDLLTEIEWPDAVTGCAAVIERIMLPPEAEESLPDDPDAIVEAAINHPDRREVRLVAAVMRDGRSHSAVRAKDPADAELLEGPDLVPGLIEHLRSTLT</sequence>
<accession>A0A2S0WS61</accession>
<organism evidence="1 2">
    <name type="scientific">Aeromicrobium chenweiae</name>
    <dbReference type="NCBI Taxonomy" id="2079793"/>
    <lineage>
        <taxon>Bacteria</taxon>
        <taxon>Bacillati</taxon>
        <taxon>Actinomycetota</taxon>
        <taxon>Actinomycetes</taxon>
        <taxon>Propionibacteriales</taxon>
        <taxon>Nocardioidaceae</taxon>
        <taxon>Aeromicrobium</taxon>
    </lineage>
</organism>
<dbReference type="InterPro" id="IPR047681">
    <property type="entry name" value="PPA1309-like"/>
</dbReference>
<dbReference type="OrthoDB" id="3266223at2"/>
<evidence type="ECO:0000313" key="1">
    <source>
        <dbReference type="EMBL" id="AWB94185.1"/>
    </source>
</evidence>
<accession>A0A5F2EY62</accession>